<evidence type="ECO:0000313" key="7">
    <source>
        <dbReference type="Proteomes" id="UP001150830"/>
    </source>
</evidence>
<organism evidence="6 7">
    <name type="scientific">Parathalassolituus penaei</name>
    <dbReference type="NCBI Taxonomy" id="2997323"/>
    <lineage>
        <taxon>Bacteria</taxon>
        <taxon>Pseudomonadati</taxon>
        <taxon>Pseudomonadota</taxon>
        <taxon>Gammaproteobacteria</taxon>
        <taxon>Oceanospirillales</taxon>
        <taxon>Oceanospirillaceae</taxon>
        <taxon>Parathalassolituus</taxon>
    </lineage>
</organism>
<dbReference type="GO" id="GO:0046872">
    <property type="term" value="F:metal ion binding"/>
    <property type="evidence" value="ECO:0007669"/>
    <property type="project" value="UniProtKB-KW"/>
</dbReference>
<name>A0A9X3EEM1_9GAMM</name>
<proteinExistence type="inferred from homology"/>
<dbReference type="Proteomes" id="UP001150830">
    <property type="component" value="Unassembled WGS sequence"/>
</dbReference>
<keyword evidence="7" id="KW-1185">Reference proteome</keyword>
<dbReference type="Pfam" id="PF04828">
    <property type="entry name" value="GFA"/>
    <property type="match status" value="1"/>
</dbReference>
<sequence length="131" mass="14514">MKGSCLCGQVRYEADALASPIQQCSCHSCRKAHAAAFNTGAAVRLADFRWLAGEELLSRYESSPGRVRMFCSCCGSQLIKTIDGRDTLVLRVATLDEDPGQTPQQHIWVSHQVPWLQAAADIPVWDEWPPK</sequence>
<dbReference type="Gene3D" id="3.90.1590.10">
    <property type="entry name" value="glutathione-dependent formaldehyde- activating enzyme (gfa)"/>
    <property type="match status" value="1"/>
</dbReference>
<evidence type="ECO:0000313" key="6">
    <source>
        <dbReference type="EMBL" id="MCY0966198.1"/>
    </source>
</evidence>
<feature type="domain" description="CENP-V/GFA" evidence="5">
    <location>
        <begin position="1"/>
        <end position="126"/>
    </location>
</feature>
<evidence type="ECO:0000256" key="1">
    <source>
        <dbReference type="ARBA" id="ARBA00005495"/>
    </source>
</evidence>
<dbReference type="AlphaFoldDB" id="A0A9X3EEM1"/>
<comment type="caution">
    <text evidence="6">The sequence shown here is derived from an EMBL/GenBank/DDBJ whole genome shotgun (WGS) entry which is preliminary data.</text>
</comment>
<evidence type="ECO:0000259" key="5">
    <source>
        <dbReference type="PROSITE" id="PS51891"/>
    </source>
</evidence>
<keyword evidence="4" id="KW-0456">Lyase</keyword>
<protein>
    <submittedName>
        <fullName evidence="6">GFA family protein</fullName>
    </submittedName>
</protein>
<comment type="similarity">
    <text evidence="1">Belongs to the Gfa family.</text>
</comment>
<evidence type="ECO:0000256" key="3">
    <source>
        <dbReference type="ARBA" id="ARBA00022833"/>
    </source>
</evidence>
<dbReference type="PANTHER" id="PTHR33337">
    <property type="entry name" value="GFA DOMAIN-CONTAINING PROTEIN"/>
    <property type="match status" value="1"/>
</dbReference>
<reference evidence="6" key="1">
    <citation type="submission" date="2022-11" db="EMBL/GenBank/DDBJ databases">
        <title>Parathalassolutuus dongxingensis gen. nov., sp. nov., a novel member of family Oceanospirillaceae isolated from a coastal shrimp pond in Guangxi, China.</title>
        <authorList>
            <person name="Chen H."/>
        </authorList>
    </citation>
    <scope>NUCLEOTIDE SEQUENCE</scope>
    <source>
        <strain evidence="6">G-43</strain>
    </source>
</reference>
<evidence type="ECO:0000256" key="4">
    <source>
        <dbReference type="ARBA" id="ARBA00023239"/>
    </source>
</evidence>
<accession>A0A9X3EEM1</accession>
<dbReference type="InterPro" id="IPR011057">
    <property type="entry name" value="Mss4-like_sf"/>
</dbReference>
<dbReference type="SUPFAM" id="SSF51316">
    <property type="entry name" value="Mss4-like"/>
    <property type="match status" value="1"/>
</dbReference>
<dbReference type="PROSITE" id="PS51891">
    <property type="entry name" value="CENP_V_GFA"/>
    <property type="match status" value="1"/>
</dbReference>
<dbReference type="PANTHER" id="PTHR33337:SF40">
    <property type="entry name" value="CENP-V_GFA DOMAIN-CONTAINING PROTEIN-RELATED"/>
    <property type="match status" value="1"/>
</dbReference>
<evidence type="ECO:0000256" key="2">
    <source>
        <dbReference type="ARBA" id="ARBA00022723"/>
    </source>
</evidence>
<dbReference type="RefSeq" id="WP_283174409.1">
    <property type="nucleotide sequence ID" value="NZ_JAPNOA010000039.1"/>
</dbReference>
<gene>
    <name evidence="6" type="ORF">OUO13_13470</name>
</gene>
<keyword evidence="2" id="KW-0479">Metal-binding</keyword>
<dbReference type="EMBL" id="JAPNOA010000039">
    <property type="protein sequence ID" value="MCY0966198.1"/>
    <property type="molecule type" value="Genomic_DNA"/>
</dbReference>
<dbReference type="InterPro" id="IPR006913">
    <property type="entry name" value="CENP-V/GFA"/>
</dbReference>
<keyword evidence="3" id="KW-0862">Zinc</keyword>
<dbReference type="GO" id="GO:0016846">
    <property type="term" value="F:carbon-sulfur lyase activity"/>
    <property type="evidence" value="ECO:0007669"/>
    <property type="project" value="InterPro"/>
</dbReference>